<organism evidence="2 3">
    <name type="scientific">Bionectria ochroleuca</name>
    <name type="common">Gliocladium roseum</name>
    <dbReference type="NCBI Taxonomy" id="29856"/>
    <lineage>
        <taxon>Eukaryota</taxon>
        <taxon>Fungi</taxon>
        <taxon>Dikarya</taxon>
        <taxon>Ascomycota</taxon>
        <taxon>Pezizomycotina</taxon>
        <taxon>Sordariomycetes</taxon>
        <taxon>Hypocreomycetidae</taxon>
        <taxon>Hypocreales</taxon>
        <taxon>Bionectriaceae</taxon>
        <taxon>Clonostachys</taxon>
    </lineage>
</organism>
<dbReference type="EMBL" id="CABFNS010000533">
    <property type="protein sequence ID" value="VUC22238.1"/>
    <property type="molecule type" value="Genomic_DNA"/>
</dbReference>
<evidence type="ECO:0000259" key="1">
    <source>
        <dbReference type="Pfam" id="PF06985"/>
    </source>
</evidence>
<name>A0ABY6TWF9_BIOOC</name>
<dbReference type="PANTHER" id="PTHR24148">
    <property type="entry name" value="ANKYRIN REPEAT DOMAIN-CONTAINING PROTEIN 39 HOMOLOG-RELATED"/>
    <property type="match status" value="1"/>
</dbReference>
<evidence type="ECO:0000313" key="2">
    <source>
        <dbReference type="EMBL" id="VUC22238.1"/>
    </source>
</evidence>
<dbReference type="PANTHER" id="PTHR24148:SF79">
    <property type="entry name" value="HETEROKARYON INCOMPATIBILITY DOMAIN-CONTAINING PROTEIN"/>
    <property type="match status" value="1"/>
</dbReference>
<sequence>MDSPYATAPLRTRTAFRLLELSPGCPDDPRIHVTLRNTNLAAAESSFEALSYTWGAETPRKPIHCGKSGREQLEVTLNCYTALLNLRHRREARVLWIDAICINQADMQERNAQVRMMGKIFATASRVVIYLGEHDSDSYDLFQHFAETDVRIKSGQHPRELPEPTLAITTRFAKLFERPWFSRVWVIQELYNARDVLFMCGNDLASYRAFHSCLFGYQTNTRICTYPPPLTIKFIYKPNDFGTCFDEMAFFLVASSTCQSSDPRDRVLALTPLITRKSPRLENLVDYTRSVESIFHSLTCMLLDDLGLVIFKLFTQPHWRKMPTWTLDFSQHIDYEDAASPLYSPNYRNLEAGYMTFGKDFSMSEGEIDDTTCRDRLLTVNGVRYGRIEKLSPSIQLPSCRWQDRETYVQELFASLNSMRFGRTLEGWPASIAQAFQSIREEEIHKLMVGHFGDSFLDYSGRKYNDEIISNIFAMCKSMRIFVTTSYQLGLAPRDAMPGDVVCLVRGAASPWIVREKGNENRTWEMICGDCYLVELRDPPFEEGHLMHEVISKHEILEEFKIK</sequence>
<reference evidence="2 3" key="1">
    <citation type="submission" date="2019-06" db="EMBL/GenBank/DDBJ databases">
        <authorList>
            <person name="Broberg M."/>
        </authorList>
    </citation>
    <scope>NUCLEOTIDE SEQUENCE [LARGE SCALE GENOMIC DNA]</scope>
</reference>
<accession>A0ABY6TWF9</accession>
<evidence type="ECO:0000313" key="3">
    <source>
        <dbReference type="Proteomes" id="UP000766486"/>
    </source>
</evidence>
<dbReference type="InterPro" id="IPR010730">
    <property type="entry name" value="HET"/>
</dbReference>
<protein>
    <recommendedName>
        <fullName evidence="1">Heterokaryon incompatibility domain-containing protein</fullName>
    </recommendedName>
</protein>
<comment type="caution">
    <text evidence="2">The sequence shown here is derived from an EMBL/GenBank/DDBJ whole genome shotgun (WGS) entry which is preliminary data.</text>
</comment>
<keyword evidence="3" id="KW-1185">Reference proteome</keyword>
<feature type="domain" description="Heterokaryon incompatibility" evidence="1">
    <location>
        <begin position="47"/>
        <end position="189"/>
    </location>
</feature>
<proteinExistence type="predicted"/>
<dbReference type="InterPro" id="IPR052895">
    <property type="entry name" value="HetReg/Transcr_Mod"/>
</dbReference>
<dbReference type="Pfam" id="PF06985">
    <property type="entry name" value="HET"/>
    <property type="match status" value="1"/>
</dbReference>
<dbReference type="Proteomes" id="UP000766486">
    <property type="component" value="Unassembled WGS sequence"/>
</dbReference>
<gene>
    <name evidence="2" type="ORF">CLO192961_LOCUS78190</name>
</gene>